<dbReference type="Pfam" id="PF00071">
    <property type="entry name" value="Ras"/>
    <property type="match status" value="1"/>
</dbReference>
<proteinExistence type="predicted"/>
<evidence type="ECO:0000313" key="4">
    <source>
        <dbReference type="EMBL" id="KAA8641425.1"/>
    </source>
</evidence>
<dbReference type="Proteomes" id="UP000324241">
    <property type="component" value="Unassembled WGS sequence"/>
</dbReference>
<keyword evidence="3" id="KW-0342">GTP-binding</keyword>
<dbReference type="SUPFAM" id="SSF52540">
    <property type="entry name" value="P-loop containing nucleoside triphosphate hydrolases"/>
    <property type="match status" value="1"/>
</dbReference>
<dbReference type="VEuPathDB" id="FungiDB:EYZ11_007922"/>
<dbReference type="RefSeq" id="XP_033420787.1">
    <property type="nucleotide sequence ID" value="XM_033566585.1"/>
</dbReference>
<evidence type="ECO:0000256" key="2">
    <source>
        <dbReference type="ARBA" id="ARBA00022741"/>
    </source>
</evidence>
<dbReference type="GO" id="GO:0007264">
    <property type="term" value="P:small GTPase-mediated signal transduction"/>
    <property type="evidence" value="ECO:0007669"/>
    <property type="project" value="InterPro"/>
</dbReference>
<dbReference type="PANTHER" id="PTHR24072">
    <property type="entry name" value="RHO FAMILY GTPASE"/>
    <property type="match status" value="1"/>
</dbReference>
<accession>A0A5M9M357</accession>
<name>A0A5M9M357_9EURO</name>
<dbReference type="EMBL" id="QUQM01000010">
    <property type="protein sequence ID" value="KAA8641425.1"/>
    <property type="molecule type" value="Genomic_DNA"/>
</dbReference>
<organism evidence="4 5">
    <name type="scientific">Aspergillus tanneri</name>
    <dbReference type="NCBI Taxonomy" id="1220188"/>
    <lineage>
        <taxon>Eukaryota</taxon>
        <taxon>Fungi</taxon>
        <taxon>Dikarya</taxon>
        <taxon>Ascomycota</taxon>
        <taxon>Pezizomycotina</taxon>
        <taxon>Eurotiomycetes</taxon>
        <taxon>Eurotiomycetidae</taxon>
        <taxon>Eurotiales</taxon>
        <taxon>Aspergillaceae</taxon>
        <taxon>Aspergillus</taxon>
        <taxon>Aspergillus subgen. Circumdati</taxon>
    </lineage>
</organism>
<dbReference type="SMART" id="SM00173">
    <property type="entry name" value="RAS"/>
    <property type="match status" value="1"/>
</dbReference>
<evidence type="ECO:0000256" key="3">
    <source>
        <dbReference type="ARBA" id="ARBA00023134"/>
    </source>
</evidence>
<evidence type="ECO:0000256" key="1">
    <source>
        <dbReference type="ARBA" id="ARBA00022481"/>
    </source>
</evidence>
<protein>
    <submittedName>
        <fullName evidence="4">Rho GTPase</fullName>
    </submittedName>
</protein>
<dbReference type="GO" id="GO:0003924">
    <property type="term" value="F:GTPase activity"/>
    <property type="evidence" value="ECO:0007669"/>
    <property type="project" value="InterPro"/>
</dbReference>
<reference evidence="4 5" key="1">
    <citation type="submission" date="2019-08" db="EMBL/GenBank/DDBJ databases">
        <title>The genome sequence of a newly discovered highly antifungal drug resistant Aspergillus species, Aspergillus tanneri NIH 1004.</title>
        <authorList>
            <person name="Mounaud S."/>
            <person name="Singh I."/>
            <person name="Joardar V."/>
            <person name="Pakala S."/>
            <person name="Pakala S."/>
            <person name="Venepally P."/>
            <person name="Chung J.K."/>
            <person name="Losada L."/>
            <person name="Nierman W.C."/>
        </authorList>
    </citation>
    <scope>NUCLEOTIDE SEQUENCE [LARGE SCALE GENOMIC DNA]</scope>
    <source>
        <strain evidence="4 5">NIH1004</strain>
    </source>
</reference>
<dbReference type="InterPro" id="IPR001806">
    <property type="entry name" value="Small_GTPase"/>
</dbReference>
<dbReference type="GO" id="GO:0005525">
    <property type="term" value="F:GTP binding"/>
    <property type="evidence" value="ECO:0007669"/>
    <property type="project" value="UniProtKB-KW"/>
</dbReference>
<dbReference type="AlphaFoldDB" id="A0A5M9M357"/>
<dbReference type="InterPro" id="IPR005225">
    <property type="entry name" value="Small_GTP-bd"/>
</dbReference>
<sequence>MATLCRRLVIVGDTACGKTSLLRMFMYNEFSKEYRPTIFDHYNVEIKADHRQLQLVLLDTSGHKDYEIMRPLTYEGAHAIVLCFAVNDRTALDRIKENV</sequence>
<dbReference type="OrthoDB" id="8830751at2759"/>
<dbReference type="GeneID" id="54324592"/>
<gene>
    <name evidence="4" type="primary">RHO2_1</name>
    <name evidence="4" type="ORF">ATNIH1004_001890</name>
</gene>
<dbReference type="PRINTS" id="PR00449">
    <property type="entry name" value="RASTRNSFRMNG"/>
</dbReference>
<dbReference type="PROSITE" id="PS51419">
    <property type="entry name" value="RAB"/>
    <property type="match status" value="1"/>
</dbReference>
<dbReference type="Gene3D" id="3.40.50.300">
    <property type="entry name" value="P-loop containing nucleotide triphosphate hydrolases"/>
    <property type="match status" value="1"/>
</dbReference>
<dbReference type="InterPro" id="IPR003578">
    <property type="entry name" value="Small_GTPase_Rho"/>
</dbReference>
<comment type="caution">
    <text evidence="4">The sequence shown here is derived from an EMBL/GenBank/DDBJ whole genome shotgun (WGS) entry which is preliminary data.</text>
</comment>
<evidence type="ECO:0000313" key="5">
    <source>
        <dbReference type="Proteomes" id="UP000324241"/>
    </source>
</evidence>
<dbReference type="InterPro" id="IPR027417">
    <property type="entry name" value="P-loop_NTPase"/>
</dbReference>
<dbReference type="SMART" id="SM00174">
    <property type="entry name" value="RHO"/>
    <property type="match status" value="1"/>
</dbReference>
<keyword evidence="1" id="KW-0488">Methylation</keyword>
<dbReference type="NCBIfam" id="TIGR00231">
    <property type="entry name" value="small_GTP"/>
    <property type="match status" value="1"/>
</dbReference>
<keyword evidence="2" id="KW-0547">Nucleotide-binding</keyword>